<evidence type="ECO:0000313" key="1">
    <source>
        <dbReference type="EMBL" id="QMP82211.1"/>
    </source>
</evidence>
<sequence>MATPQSIDMDVPMQTTPEVRKRKANEFQNVDLDTGEDLPNPKRRTLELNEGIKIQALKAMLAGYRNLKLAILGADNDKNPEYCYNISISNQITSIMMTLHNIRRQRVNRPGEVPTLESKARLRSFKVSYKGDFSISFDSAMKNWENAIREAGLEYKKFEQGSNENWIGTMSPYLSYHAGFQLRMKELRMGHGKIITGKTAEGGIQGTPISSMGLNGSHHILLEGISYNPERRTAMVQSLGPMTVFIQMLRTKDAKYRKKWEDAVKSQMGSISCIDDIITTSRSTKRVTDFAPITTLLAEILLISTCKQVKRMFFPIAMLYEVFIKKSTEEGLGFLKRFNVSSHGGFELYNEACKYKWWINGDMEDTQAAQIVFHSLFGTFGEDLGILEQITESQRWYTREELGSAFKQSSSEGISRSFNLIKMKCYSKLASSNQNTALAGVYEQVTYIPVFSGFRDHKFSDDFFDHIQKQTVKQTTGKTIAQIETALSEILLDLRKMAQDGHLDRVWGTVNWFDMKTVSTNSSKDQKGSMPGFLVQARNKFFMSKSSR</sequence>
<proteinExistence type="predicted"/>
<keyword evidence="1" id="KW-0946">Virion</keyword>
<dbReference type="GO" id="GO:0019013">
    <property type="term" value="C:viral nucleocapsid"/>
    <property type="evidence" value="ECO:0007669"/>
    <property type="project" value="UniProtKB-KW"/>
</dbReference>
<keyword evidence="1" id="KW-0543">Viral nucleoprotein</keyword>
<accession>A0A7D7J1H2</accession>
<name>A0A7D7J1H2_9ORTO</name>
<dbReference type="EMBL" id="MT153430">
    <property type="protein sequence ID" value="QMP82211.1"/>
    <property type="molecule type" value="Viral_cRNA"/>
</dbReference>
<protein>
    <submittedName>
        <fullName evidence="1">Nucleocapsid protein</fullName>
    </submittedName>
</protein>
<organism evidence="1">
    <name type="scientific">Coleopteran orthomyxo-related virus OKIAV184</name>
    <dbReference type="NCBI Taxonomy" id="2746264"/>
    <lineage>
        <taxon>Viruses</taxon>
        <taxon>Riboviria</taxon>
        <taxon>Orthornavirae</taxon>
        <taxon>Negarnaviricota</taxon>
        <taxon>Polyploviricotina</taxon>
        <taxon>Insthoviricetes</taxon>
        <taxon>Articulavirales</taxon>
        <taxon>Orthomyxoviridae</taxon>
    </lineage>
</organism>
<reference evidence="1" key="1">
    <citation type="journal article" date="2019" name="PLoS Pathog.">
        <title>Re-assessing the diversity of negative strand RNA viruses in insects.</title>
        <authorList>
            <person name="Kafer S."/>
            <person name="Paraskevopoulou S."/>
            <person name="Zirkel F."/>
            <person name="Wieseke N."/>
            <person name="Donath A."/>
            <person name="Petersen M."/>
            <person name="Jones T.C."/>
            <person name="Liu S."/>
            <person name="Zhou X."/>
            <person name="Middendorf M."/>
            <person name="Junglen S."/>
            <person name="Misof B."/>
            <person name="Drosten C."/>
        </authorList>
    </citation>
    <scope>NUCLEOTIDE SEQUENCE</scope>
    <source>
        <strain evidence="1">OKIAV184</strain>
    </source>
</reference>
<reference evidence="1" key="2">
    <citation type="submission" date="2020-03" db="EMBL/GenBank/DDBJ databases">
        <authorList>
            <person name="Kafer S."/>
            <person name="Paraskevopoulou S."/>
            <person name="Zirkel F."/>
            <person name="Wieseke N."/>
            <person name="Donath A."/>
            <person name="Petersen M."/>
            <person name="Jones T.C."/>
            <person name="Liu S."/>
            <person name="Zhou X."/>
            <person name="Middendorf M."/>
            <person name="Junglen S."/>
            <person name="Misof B."/>
            <person name="Drosten C."/>
        </authorList>
    </citation>
    <scope>NUCLEOTIDE SEQUENCE</scope>
    <source>
        <strain evidence="1">OKIAV184</strain>
    </source>
</reference>